<accession>A0A5B7D1K0</accession>
<dbReference type="EMBL" id="VSRR010000400">
    <property type="protein sequence ID" value="MPC15081.1"/>
    <property type="molecule type" value="Genomic_DNA"/>
</dbReference>
<reference evidence="2 3" key="1">
    <citation type="submission" date="2019-05" db="EMBL/GenBank/DDBJ databases">
        <title>Another draft genome of Portunus trituberculatus and its Hox gene families provides insights of decapod evolution.</title>
        <authorList>
            <person name="Jeong J.-H."/>
            <person name="Song I."/>
            <person name="Kim S."/>
            <person name="Choi T."/>
            <person name="Kim D."/>
            <person name="Ryu S."/>
            <person name="Kim W."/>
        </authorList>
    </citation>
    <scope>NUCLEOTIDE SEQUENCE [LARGE SCALE GENOMIC DNA]</scope>
    <source>
        <tissue evidence="2">Muscle</tissue>
    </source>
</reference>
<dbReference type="Proteomes" id="UP000324222">
    <property type="component" value="Unassembled WGS sequence"/>
</dbReference>
<protein>
    <submittedName>
        <fullName evidence="2">Uncharacterized protein</fullName>
    </submittedName>
</protein>
<dbReference type="AlphaFoldDB" id="A0A5B7D1K0"/>
<proteinExistence type="predicted"/>
<sequence length="90" mass="9963">MKGTLVLCLTVDGRHQSQEEETHAQHGQAGGEGCRRCQRSQGPEVLPRCHCSSHKATPCHCNHENTTKIPCSVVKVVEVRRLSVSEYGLR</sequence>
<name>A0A5B7D1K0_PORTR</name>
<comment type="caution">
    <text evidence="2">The sequence shown here is derived from an EMBL/GenBank/DDBJ whole genome shotgun (WGS) entry which is preliminary data.</text>
</comment>
<evidence type="ECO:0000313" key="3">
    <source>
        <dbReference type="Proteomes" id="UP000324222"/>
    </source>
</evidence>
<feature type="compositionally biased region" description="Basic and acidic residues" evidence="1">
    <location>
        <begin position="15"/>
        <end position="24"/>
    </location>
</feature>
<gene>
    <name evidence="2" type="ORF">E2C01_007864</name>
</gene>
<feature type="region of interest" description="Disordered" evidence="1">
    <location>
        <begin position="15"/>
        <end position="39"/>
    </location>
</feature>
<keyword evidence="3" id="KW-1185">Reference proteome</keyword>
<evidence type="ECO:0000313" key="2">
    <source>
        <dbReference type="EMBL" id="MPC15081.1"/>
    </source>
</evidence>
<evidence type="ECO:0000256" key="1">
    <source>
        <dbReference type="SAM" id="MobiDB-lite"/>
    </source>
</evidence>
<organism evidence="2 3">
    <name type="scientific">Portunus trituberculatus</name>
    <name type="common">Swimming crab</name>
    <name type="synonym">Neptunus trituberculatus</name>
    <dbReference type="NCBI Taxonomy" id="210409"/>
    <lineage>
        <taxon>Eukaryota</taxon>
        <taxon>Metazoa</taxon>
        <taxon>Ecdysozoa</taxon>
        <taxon>Arthropoda</taxon>
        <taxon>Crustacea</taxon>
        <taxon>Multicrustacea</taxon>
        <taxon>Malacostraca</taxon>
        <taxon>Eumalacostraca</taxon>
        <taxon>Eucarida</taxon>
        <taxon>Decapoda</taxon>
        <taxon>Pleocyemata</taxon>
        <taxon>Brachyura</taxon>
        <taxon>Eubrachyura</taxon>
        <taxon>Portunoidea</taxon>
        <taxon>Portunidae</taxon>
        <taxon>Portuninae</taxon>
        <taxon>Portunus</taxon>
    </lineage>
</organism>